<dbReference type="EMBL" id="QDKP01000066">
    <property type="protein sequence ID" value="PVM71390.1"/>
    <property type="molecule type" value="Genomic_DNA"/>
</dbReference>
<proteinExistence type="predicted"/>
<gene>
    <name evidence="1" type="ORF">DDF65_24490</name>
</gene>
<accession>A0A2T9IWQ6</accession>
<organism evidence="1 2">
    <name type="scientific">Caulobacter radicis</name>
    <dbReference type="NCBI Taxonomy" id="2172650"/>
    <lineage>
        <taxon>Bacteria</taxon>
        <taxon>Pseudomonadati</taxon>
        <taxon>Pseudomonadota</taxon>
        <taxon>Alphaproteobacteria</taxon>
        <taxon>Caulobacterales</taxon>
        <taxon>Caulobacteraceae</taxon>
        <taxon>Caulobacter</taxon>
    </lineage>
</organism>
<reference evidence="1 2" key="1">
    <citation type="submission" date="2018-04" db="EMBL/GenBank/DDBJ databases">
        <title>The genome sequence of Caulobacter sp. 736.</title>
        <authorList>
            <person name="Gao J."/>
            <person name="Sun J."/>
        </authorList>
    </citation>
    <scope>NUCLEOTIDE SEQUENCE [LARGE SCALE GENOMIC DNA]</scope>
    <source>
        <strain evidence="1 2">736</strain>
    </source>
</reference>
<protein>
    <recommendedName>
        <fullName evidence="3">Nucleoid-associated protein</fullName>
    </recommendedName>
</protein>
<evidence type="ECO:0000313" key="2">
    <source>
        <dbReference type="Proteomes" id="UP000244913"/>
    </source>
</evidence>
<name>A0A2T9IWQ6_9CAUL</name>
<evidence type="ECO:0008006" key="3">
    <source>
        <dbReference type="Google" id="ProtNLM"/>
    </source>
</evidence>
<dbReference type="Proteomes" id="UP000244913">
    <property type="component" value="Unassembled WGS sequence"/>
</dbReference>
<sequence>MEGKLFTLLNDIYSKSDNQCNIDISFNPSGAGEQQNDARDAVLAYLAETTLERAHVIAQRLQAATDKRSGLGLLFLMRGQEDADHKLVVSRFPADNGILAEMNKAGLNVEFLERVFMKSAHSYKAVSYRGPSLVAGFWKGRAIDRQVGDPVVRLSDYWIRNFLQSDFQETAAGGTRRLALALKAAAKNAGDIDTMRAITAAATLAAGLNGQRTSLVEFQDRFGLSQAARDVMNQTLKTPAAANTQFVFDAEEFSRQVAFRSVELDSGAVLTAQNGDFDKVFQQEPVDGEGRVRYSTTGVVVGERLRSRATN</sequence>
<comment type="caution">
    <text evidence="1">The sequence shown here is derived from an EMBL/GenBank/DDBJ whole genome shotgun (WGS) entry which is preliminary data.</text>
</comment>
<evidence type="ECO:0000313" key="1">
    <source>
        <dbReference type="EMBL" id="PVM71390.1"/>
    </source>
</evidence>
<keyword evidence="2" id="KW-1185">Reference proteome</keyword>
<dbReference type="AlphaFoldDB" id="A0A2T9IWQ6"/>